<gene>
    <name evidence="1" type="ORF">CS063_17215</name>
</gene>
<protein>
    <submittedName>
        <fullName evidence="1">Uncharacterized protein</fullName>
    </submittedName>
</protein>
<proteinExistence type="predicted"/>
<name>A0AC61D8U8_9FIRM</name>
<evidence type="ECO:0000313" key="1">
    <source>
        <dbReference type="EMBL" id="PHV69191.1"/>
    </source>
</evidence>
<organism evidence="1 2">
    <name type="scientific">Sporanaerobium hydrogeniformans</name>
    <dbReference type="NCBI Taxonomy" id="3072179"/>
    <lineage>
        <taxon>Bacteria</taxon>
        <taxon>Bacillati</taxon>
        <taxon>Bacillota</taxon>
        <taxon>Clostridia</taxon>
        <taxon>Lachnospirales</taxon>
        <taxon>Lachnospiraceae</taxon>
        <taxon>Sporanaerobium</taxon>
    </lineage>
</organism>
<accession>A0AC61D8U8</accession>
<comment type="caution">
    <text evidence="1">The sequence shown here is derived from an EMBL/GenBank/DDBJ whole genome shotgun (WGS) entry which is preliminary data.</text>
</comment>
<dbReference type="EMBL" id="PEDL01000047">
    <property type="protein sequence ID" value="PHV69191.1"/>
    <property type="molecule type" value="Genomic_DNA"/>
</dbReference>
<evidence type="ECO:0000313" key="2">
    <source>
        <dbReference type="Proteomes" id="UP000224460"/>
    </source>
</evidence>
<sequence>MKKFNEYYKTYTAEYCKSTGLPMYGCGDEFENLYSKSKCQKMKRPVQEGEEPVAFYRVKNGYCGLYERI</sequence>
<reference evidence="1" key="1">
    <citation type="submission" date="2017-10" db="EMBL/GenBank/DDBJ databases">
        <title>Genome sequence of cellulolytic Lachnospiraceae bacterium XHS1971 isolated from hotspring sediment.</title>
        <authorList>
            <person name="Vasudevan G."/>
            <person name="Joshi A.J."/>
            <person name="Hivarkar S."/>
            <person name="Lanjekar V.B."/>
            <person name="Dhakephalkar P.K."/>
            <person name="Dagar S."/>
        </authorList>
    </citation>
    <scope>NUCLEOTIDE SEQUENCE</scope>
    <source>
        <strain evidence="1">XHS1971</strain>
    </source>
</reference>
<dbReference type="Proteomes" id="UP000224460">
    <property type="component" value="Unassembled WGS sequence"/>
</dbReference>
<keyword evidence="2" id="KW-1185">Reference proteome</keyword>